<dbReference type="PROSITE" id="PS51257">
    <property type="entry name" value="PROKAR_LIPOPROTEIN"/>
    <property type="match status" value="1"/>
</dbReference>
<proteinExistence type="predicted"/>
<accession>A0ABR4XKB2</accession>
<keyword evidence="2" id="KW-0449">Lipoprotein</keyword>
<name>A0ABR4XKB2_9PORP</name>
<evidence type="ECO:0000256" key="1">
    <source>
        <dbReference type="SAM" id="SignalP"/>
    </source>
</evidence>
<dbReference type="Pfam" id="PF05643">
    <property type="entry name" value="GNA1162-like"/>
    <property type="match status" value="1"/>
</dbReference>
<evidence type="ECO:0000313" key="3">
    <source>
        <dbReference type="Proteomes" id="UP000030101"/>
    </source>
</evidence>
<reference evidence="2 3" key="1">
    <citation type="submission" date="2014-08" db="EMBL/GenBank/DDBJ databases">
        <title>Porphyromonas canoris strain:OH2762 Genome sequencing.</title>
        <authorList>
            <person name="Wallis C."/>
            <person name="Deusch O."/>
            <person name="O'Flynn C."/>
            <person name="Davis I."/>
            <person name="Jospin G."/>
            <person name="Darling A.E."/>
            <person name="Coil D.A."/>
            <person name="Alexiev A."/>
            <person name="Horsfall A."/>
            <person name="Kirkwood N."/>
            <person name="Harris S."/>
            <person name="Eisen J.A."/>
        </authorList>
    </citation>
    <scope>NUCLEOTIDE SEQUENCE [LARGE SCALE GENOMIC DNA]</scope>
    <source>
        <strain evidence="3">COT-108 OH2762</strain>
    </source>
</reference>
<sequence length="220" mass="24675">MLRASALLMMAWLMLSCSVTTTTRRTAYPKMYEERPASILIMPPINETNHVEAKEFFFTSLAQPLAERGYYVFSPFLSMELLQQESANDAEVFVEGSMKPFLDFFGTDAVLFTRIKKWEKASLISQMYVEVEYLLKSAKTDEIIFQKSANVTVDLSVNSGNGLVDLLAGAISTAVTDKIVAARKANRFILADMPFGRYSPEYGKDGDIPAREKHITAVVR</sequence>
<dbReference type="Proteomes" id="UP000030101">
    <property type="component" value="Unassembled WGS sequence"/>
</dbReference>
<feature type="chain" id="PRO_5046461456" evidence="1">
    <location>
        <begin position="22"/>
        <end position="220"/>
    </location>
</feature>
<gene>
    <name evidence="2" type="ORF">HQ43_07510</name>
</gene>
<dbReference type="EMBL" id="JQZV01000013">
    <property type="protein sequence ID" value="KGN91905.1"/>
    <property type="molecule type" value="Genomic_DNA"/>
</dbReference>
<organism evidence="2 3">
    <name type="scientific">Porphyromonas canoris</name>
    <dbReference type="NCBI Taxonomy" id="36875"/>
    <lineage>
        <taxon>Bacteria</taxon>
        <taxon>Pseudomonadati</taxon>
        <taxon>Bacteroidota</taxon>
        <taxon>Bacteroidia</taxon>
        <taxon>Bacteroidales</taxon>
        <taxon>Porphyromonadaceae</taxon>
        <taxon>Porphyromonas</taxon>
    </lineage>
</organism>
<keyword evidence="3" id="KW-1185">Reference proteome</keyword>
<evidence type="ECO:0000313" key="2">
    <source>
        <dbReference type="EMBL" id="KGN91905.1"/>
    </source>
</evidence>
<protein>
    <submittedName>
        <fullName evidence="2">Bacterial lipoprotein</fullName>
    </submittedName>
</protein>
<keyword evidence="1" id="KW-0732">Signal</keyword>
<comment type="caution">
    <text evidence="2">The sequence shown here is derived from an EMBL/GenBank/DDBJ whole genome shotgun (WGS) entry which is preliminary data.</text>
</comment>
<dbReference type="Gene3D" id="3.40.50.10610">
    <property type="entry name" value="ABC-type transport auxiliary lipoprotein component"/>
    <property type="match status" value="1"/>
</dbReference>
<feature type="signal peptide" evidence="1">
    <location>
        <begin position="1"/>
        <end position="21"/>
    </location>
</feature>
<dbReference type="InterPro" id="IPR008517">
    <property type="entry name" value="GNA1162-like"/>
</dbReference>